<dbReference type="STRING" id="1210090.GCA_001613185_00876"/>
<keyword evidence="3" id="KW-1185">Reference proteome</keyword>
<evidence type="ECO:0000313" key="2">
    <source>
        <dbReference type="EMBL" id="RBO91361.1"/>
    </source>
</evidence>
<gene>
    <name evidence="2" type="ORF">DFR74_10463</name>
</gene>
<dbReference type="AlphaFoldDB" id="A0A366DMR3"/>
<keyword evidence="1" id="KW-1133">Transmembrane helix</keyword>
<feature type="transmembrane region" description="Helical" evidence="1">
    <location>
        <begin position="37"/>
        <end position="60"/>
    </location>
</feature>
<comment type="caution">
    <text evidence="2">The sequence shown here is derived from an EMBL/GenBank/DDBJ whole genome shotgun (WGS) entry which is preliminary data.</text>
</comment>
<organism evidence="2 3">
    <name type="scientific">Nocardia puris</name>
    <dbReference type="NCBI Taxonomy" id="208602"/>
    <lineage>
        <taxon>Bacteria</taxon>
        <taxon>Bacillati</taxon>
        <taxon>Actinomycetota</taxon>
        <taxon>Actinomycetes</taxon>
        <taxon>Mycobacteriales</taxon>
        <taxon>Nocardiaceae</taxon>
        <taxon>Nocardia</taxon>
    </lineage>
</organism>
<sequence length="64" mass="6781">MIALLYLGVGVALAAAYLAISWRDAQDSPPDSPTNLGGALVLLLAWPVIAVAALGLWIWYEVTE</sequence>
<keyword evidence="1" id="KW-0812">Transmembrane</keyword>
<protein>
    <submittedName>
        <fullName evidence="2">Uncharacterized protein</fullName>
    </submittedName>
</protein>
<dbReference type="RefSeq" id="WP_147265817.1">
    <property type="nucleotide sequence ID" value="NZ_QNRE01000004.1"/>
</dbReference>
<dbReference type="EMBL" id="QNRE01000004">
    <property type="protein sequence ID" value="RBO91361.1"/>
    <property type="molecule type" value="Genomic_DNA"/>
</dbReference>
<reference evidence="2 3" key="1">
    <citation type="submission" date="2018-06" db="EMBL/GenBank/DDBJ databases">
        <title>Genomic Encyclopedia of Type Strains, Phase IV (KMG-IV): sequencing the most valuable type-strain genomes for metagenomic binning, comparative biology and taxonomic classification.</title>
        <authorList>
            <person name="Goeker M."/>
        </authorList>
    </citation>
    <scope>NUCLEOTIDE SEQUENCE [LARGE SCALE GENOMIC DNA]</scope>
    <source>
        <strain evidence="2 3">DSM 44599</strain>
    </source>
</reference>
<accession>A0A366DMR3</accession>
<proteinExistence type="predicted"/>
<name>A0A366DMR3_9NOCA</name>
<evidence type="ECO:0000256" key="1">
    <source>
        <dbReference type="SAM" id="Phobius"/>
    </source>
</evidence>
<dbReference type="Proteomes" id="UP000252586">
    <property type="component" value="Unassembled WGS sequence"/>
</dbReference>
<keyword evidence="1" id="KW-0472">Membrane</keyword>
<evidence type="ECO:0000313" key="3">
    <source>
        <dbReference type="Proteomes" id="UP000252586"/>
    </source>
</evidence>